<dbReference type="GO" id="GO:0071949">
    <property type="term" value="F:FAD binding"/>
    <property type="evidence" value="ECO:0007669"/>
    <property type="project" value="InterPro"/>
</dbReference>
<evidence type="ECO:0000256" key="2">
    <source>
        <dbReference type="ARBA" id="ARBA00022827"/>
    </source>
</evidence>
<dbReference type="SMART" id="SM01092">
    <property type="entry name" value="CO_deh_flav_C"/>
    <property type="match status" value="1"/>
</dbReference>
<evidence type="ECO:0000313" key="5">
    <source>
        <dbReference type="EMBL" id="EAU45602.1"/>
    </source>
</evidence>
<keyword evidence="6" id="KW-1185">Reference proteome</keyword>
<dbReference type="EMBL" id="AATQ01000024">
    <property type="protein sequence ID" value="EAU45602.1"/>
    <property type="molecule type" value="Genomic_DNA"/>
</dbReference>
<dbReference type="RefSeq" id="WP_007799445.1">
    <property type="nucleotide sequence ID" value="NZ_DS022276.1"/>
</dbReference>
<dbReference type="Gene3D" id="3.30.390.50">
    <property type="entry name" value="CO dehydrogenase flavoprotein, C-terminal domain"/>
    <property type="match status" value="1"/>
</dbReference>
<gene>
    <name evidence="5" type="ORF">R2601_21952</name>
</gene>
<keyword evidence="1" id="KW-0285">Flavoprotein</keyword>
<reference evidence="5 6" key="1">
    <citation type="journal article" date="2010" name="J. Bacteriol.">
        <title>Genome sequences of Pelagibaca bermudensis HTCC2601T and Maritimibacter alkaliphilus HTCC2654T, the type strains of two marine Roseobacter genera.</title>
        <authorList>
            <person name="Thrash J.C."/>
            <person name="Cho J.C."/>
            <person name="Ferriera S."/>
            <person name="Johnson J."/>
            <person name="Vergin K.L."/>
            <person name="Giovannoni S.J."/>
        </authorList>
    </citation>
    <scope>NUCLEOTIDE SEQUENCE [LARGE SCALE GENOMIC DNA]</scope>
    <source>
        <strain evidence="6">DSM 26914 / JCM 13377 / KCTC 12554 / HTCC2601</strain>
    </source>
</reference>
<accession>Q0FN40</accession>
<keyword evidence="3" id="KW-0560">Oxidoreductase</keyword>
<dbReference type="PANTHER" id="PTHR42659">
    <property type="entry name" value="XANTHINE DEHYDROGENASE SUBUNIT C-RELATED"/>
    <property type="match status" value="1"/>
</dbReference>
<dbReference type="InterPro" id="IPR036683">
    <property type="entry name" value="CO_DH_flav_C_dom_sf"/>
</dbReference>
<dbReference type="InterPro" id="IPR002346">
    <property type="entry name" value="Mopterin_DH_FAD-bd"/>
</dbReference>
<dbReference type="Pfam" id="PF03450">
    <property type="entry name" value="CO_deh_flav_C"/>
    <property type="match status" value="1"/>
</dbReference>
<dbReference type="InterPro" id="IPR016169">
    <property type="entry name" value="FAD-bd_PCMH_sub2"/>
</dbReference>
<dbReference type="Proteomes" id="UP000006230">
    <property type="component" value="Unassembled WGS sequence"/>
</dbReference>
<dbReference type="PANTHER" id="PTHR42659:SF2">
    <property type="entry name" value="XANTHINE DEHYDROGENASE SUBUNIT C-RELATED"/>
    <property type="match status" value="1"/>
</dbReference>
<evidence type="ECO:0000256" key="1">
    <source>
        <dbReference type="ARBA" id="ARBA00022630"/>
    </source>
</evidence>
<dbReference type="eggNOG" id="COG1319">
    <property type="taxonomic scope" value="Bacteria"/>
</dbReference>
<feature type="domain" description="FAD-binding PCMH-type" evidence="4">
    <location>
        <begin position="1"/>
        <end position="168"/>
    </location>
</feature>
<dbReference type="InterPro" id="IPR016166">
    <property type="entry name" value="FAD-bd_PCMH"/>
</dbReference>
<dbReference type="InterPro" id="IPR051312">
    <property type="entry name" value="Diverse_Substr_Oxidored"/>
</dbReference>
<evidence type="ECO:0000313" key="6">
    <source>
        <dbReference type="Proteomes" id="UP000006230"/>
    </source>
</evidence>
<dbReference type="Gene3D" id="3.30.43.10">
    <property type="entry name" value="Uridine Diphospho-n-acetylenolpyruvylglucosamine Reductase, domain 2"/>
    <property type="match status" value="1"/>
</dbReference>
<dbReference type="SUPFAM" id="SSF56176">
    <property type="entry name" value="FAD-binding/transporter-associated domain-like"/>
    <property type="match status" value="1"/>
</dbReference>
<evidence type="ECO:0000256" key="3">
    <source>
        <dbReference type="ARBA" id="ARBA00023002"/>
    </source>
</evidence>
<dbReference type="OrthoDB" id="9814706at2"/>
<keyword evidence="2" id="KW-0274">FAD</keyword>
<dbReference type="HOGENOM" id="CLU_058050_0_0_5"/>
<protein>
    <submittedName>
        <fullName evidence="5">Xanthine dehydrogenase family protein, medium subunit</fullName>
    </submittedName>
</protein>
<proteinExistence type="predicted"/>
<sequence length="282" mass="29247">MPLHRPESLDAALELLQGGRAVVLGGGTDLYPALRDGTPPPEMVDLTRIDGLRGISRSGDGWRIGGATTWTQVVKAELPPLFDGLKAAAREVGSVQIQNAGTVAGNLCNASPAADGVPALLALDAQVELAAPSGMRRMPLSDFITGPRATKLVPGEILTALFIPEATGQGAFLKLGARRYLVISIAMVSAVVEMEGDTVKSARLAVGACSPVARRLPTLEATLAGKSIAQAEQAALDYGYPELSPIDDVRAGAGYRREAVATLVARALSQAALTDKEVPHVA</sequence>
<dbReference type="InterPro" id="IPR036318">
    <property type="entry name" value="FAD-bd_PCMH-like_sf"/>
</dbReference>
<dbReference type="Pfam" id="PF00941">
    <property type="entry name" value="FAD_binding_5"/>
    <property type="match status" value="1"/>
</dbReference>
<dbReference type="PROSITE" id="PS51387">
    <property type="entry name" value="FAD_PCMH"/>
    <property type="match status" value="1"/>
</dbReference>
<dbReference type="GO" id="GO:0016491">
    <property type="term" value="F:oxidoreductase activity"/>
    <property type="evidence" value="ECO:0007669"/>
    <property type="project" value="UniProtKB-KW"/>
</dbReference>
<dbReference type="AlphaFoldDB" id="Q0FN40"/>
<dbReference type="STRING" id="314265.R2601_21952"/>
<dbReference type="InterPro" id="IPR016167">
    <property type="entry name" value="FAD-bd_PCMH_sub1"/>
</dbReference>
<organism evidence="5 6">
    <name type="scientific">Salipiger bermudensis (strain DSM 26914 / JCM 13377 / KCTC 12554 / HTCC2601)</name>
    <name type="common">Pelagibaca bermudensis</name>
    <dbReference type="NCBI Taxonomy" id="314265"/>
    <lineage>
        <taxon>Bacteria</taxon>
        <taxon>Pseudomonadati</taxon>
        <taxon>Pseudomonadota</taxon>
        <taxon>Alphaproteobacteria</taxon>
        <taxon>Rhodobacterales</taxon>
        <taxon>Roseobacteraceae</taxon>
        <taxon>Salipiger</taxon>
    </lineage>
</organism>
<comment type="caution">
    <text evidence="5">The sequence shown here is derived from an EMBL/GenBank/DDBJ whole genome shotgun (WGS) entry which is preliminary data.</text>
</comment>
<evidence type="ECO:0000259" key="4">
    <source>
        <dbReference type="PROSITE" id="PS51387"/>
    </source>
</evidence>
<dbReference type="Gene3D" id="3.30.465.10">
    <property type="match status" value="1"/>
</dbReference>
<dbReference type="InterPro" id="IPR005107">
    <property type="entry name" value="CO_DH_flav_C"/>
</dbReference>
<name>Q0FN40_SALBH</name>
<dbReference type="SUPFAM" id="SSF55447">
    <property type="entry name" value="CO dehydrogenase flavoprotein C-terminal domain-like"/>
    <property type="match status" value="1"/>
</dbReference>